<dbReference type="PROSITE" id="PS00213">
    <property type="entry name" value="LIPOCALIN"/>
    <property type="match status" value="1"/>
</dbReference>
<dbReference type="PANTHER" id="PTHR10612">
    <property type="entry name" value="APOLIPOPROTEIN D"/>
    <property type="match status" value="1"/>
</dbReference>
<keyword evidence="2" id="KW-0732">Signal</keyword>
<comment type="similarity">
    <text evidence="1 2">Belongs to the calycin superfamily. Lipocalin family.</text>
</comment>
<sequence>MSMKNLLLIFLISTTVYANSLNPISYVDDKKFSGLWYEIARTYNEYQEKCVASSVEYELVEPLEYKVFNRCFDSKIGAELIEYEGTASSVDGKSMASLDMTYFWIFTENYKIYYLDKAYQYALIADDSFEQVWIMSRKPSMPQNILEEIKKQLSGVMKIKDLIYTLQDEEGKYK</sequence>
<dbReference type="GO" id="GO:0006950">
    <property type="term" value="P:response to stress"/>
    <property type="evidence" value="ECO:0007669"/>
    <property type="project" value="UniProtKB-ARBA"/>
</dbReference>
<dbReference type="InterPro" id="IPR012674">
    <property type="entry name" value="Calycin"/>
</dbReference>
<name>A0A6S6SCQ9_9BACT</name>
<feature type="chain" id="PRO_5028557130" evidence="2">
    <location>
        <begin position="19"/>
        <end position="174"/>
    </location>
</feature>
<dbReference type="EMBL" id="CACVAP010000032">
    <property type="protein sequence ID" value="CAA6801092.1"/>
    <property type="molecule type" value="Genomic_DNA"/>
</dbReference>
<dbReference type="InterPro" id="IPR047202">
    <property type="entry name" value="Lipocalin_Blc-like_dom"/>
</dbReference>
<dbReference type="AlphaFoldDB" id="A0A6S6SCQ9"/>
<feature type="signal peptide" evidence="2">
    <location>
        <begin position="1"/>
        <end position="18"/>
    </location>
</feature>
<dbReference type="Pfam" id="PF08212">
    <property type="entry name" value="Lipocalin_2"/>
    <property type="match status" value="1"/>
</dbReference>
<protein>
    <submittedName>
        <fullName evidence="4">Outer membrane lipoprotein</fullName>
    </submittedName>
</protein>
<dbReference type="CDD" id="cd19438">
    <property type="entry name" value="lipocalin_Blc-like"/>
    <property type="match status" value="1"/>
</dbReference>
<accession>A0A6S6SCQ9</accession>
<gene>
    <name evidence="4" type="ORF">HELGO_WM12630</name>
</gene>
<dbReference type="PANTHER" id="PTHR10612:SF34">
    <property type="entry name" value="APOLIPOPROTEIN D"/>
    <property type="match status" value="1"/>
</dbReference>
<dbReference type="InterPro" id="IPR022272">
    <property type="entry name" value="Lipocalin_CS"/>
</dbReference>
<organism evidence="4">
    <name type="scientific">uncultured Sulfurovum sp</name>
    <dbReference type="NCBI Taxonomy" id="269237"/>
    <lineage>
        <taxon>Bacteria</taxon>
        <taxon>Pseudomonadati</taxon>
        <taxon>Campylobacterota</taxon>
        <taxon>Epsilonproteobacteria</taxon>
        <taxon>Campylobacterales</taxon>
        <taxon>Sulfurovaceae</taxon>
        <taxon>Sulfurovum</taxon>
        <taxon>environmental samples</taxon>
    </lineage>
</organism>
<evidence type="ECO:0000256" key="1">
    <source>
        <dbReference type="ARBA" id="ARBA00006889"/>
    </source>
</evidence>
<evidence type="ECO:0000313" key="4">
    <source>
        <dbReference type="EMBL" id="CAA6801092.1"/>
    </source>
</evidence>
<dbReference type="PIRSF" id="PIRSF036893">
    <property type="entry name" value="Lipocalin_ApoD"/>
    <property type="match status" value="1"/>
</dbReference>
<proteinExistence type="inferred from homology"/>
<feature type="domain" description="Lipocalin/cytosolic fatty-acid binding" evidence="3">
    <location>
        <begin position="27"/>
        <end position="152"/>
    </location>
</feature>
<dbReference type="InterPro" id="IPR002446">
    <property type="entry name" value="Lipocalin_bac"/>
</dbReference>
<evidence type="ECO:0000259" key="3">
    <source>
        <dbReference type="Pfam" id="PF08212"/>
    </source>
</evidence>
<evidence type="ECO:0000256" key="2">
    <source>
        <dbReference type="PIRNR" id="PIRNR036893"/>
    </source>
</evidence>
<keyword evidence="4" id="KW-0449">Lipoprotein</keyword>
<dbReference type="InterPro" id="IPR022271">
    <property type="entry name" value="Lipocalin_ApoD"/>
</dbReference>
<dbReference type="InterPro" id="IPR000566">
    <property type="entry name" value="Lipocln_cytosolic_FA-bd_dom"/>
</dbReference>
<dbReference type="Gene3D" id="2.40.128.20">
    <property type="match status" value="1"/>
</dbReference>
<dbReference type="SUPFAM" id="SSF50814">
    <property type="entry name" value="Lipocalins"/>
    <property type="match status" value="1"/>
</dbReference>
<dbReference type="PRINTS" id="PR01171">
    <property type="entry name" value="BCTLIPOCALIN"/>
</dbReference>
<reference evidence="4" key="1">
    <citation type="submission" date="2020-01" db="EMBL/GenBank/DDBJ databases">
        <authorList>
            <person name="Meier V. D."/>
            <person name="Meier V D."/>
        </authorList>
    </citation>
    <scope>NUCLEOTIDE SEQUENCE</scope>
    <source>
        <strain evidence="4">HLG_WM_MAG_06</strain>
    </source>
</reference>